<keyword evidence="1" id="KW-0812">Transmembrane</keyword>
<organism evidence="3 4">
    <name type="scientific">Adineta ricciae</name>
    <name type="common">Rotifer</name>
    <dbReference type="NCBI Taxonomy" id="249248"/>
    <lineage>
        <taxon>Eukaryota</taxon>
        <taxon>Metazoa</taxon>
        <taxon>Spiralia</taxon>
        <taxon>Gnathifera</taxon>
        <taxon>Rotifera</taxon>
        <taxon>Eurotatoria</taxon>
        <taxon>Bdelloidea</taxon>
        <taxon>Adinetida</taxon>
        <taxon>Adinetidae</taxon>
        <taxon>Adineta</taxon>
    </lineage>
</organism>
<keyword evidence="1" id="KW-0472">Membrane</keyword>
<evidence type="ECO:0000313" key="2">
    <source>
        <dbReference type="EMBL" id="CAF1514882.1"/>
    </source>
</evidence>
<evidence type="ECO:0000313" key="4">
    <source>
        <dbReference type="Proteomes" id="UP000663828"/>
    </source>
</evidence>
<dbReference type="InterPro" id="IPR010711">
    <property type="entry name" value="PLA2G12"/>
</dbReference>
<dbReference type="Proteomes" id="UP000663852">
    <property type="component" value="Unassembled WGS sequence"/>
</dbReference>
<keyword evidence="1" id="KW-1133">Transmembrane helix</keyword>
<dbReference type="Pfam" id="PF06951">
    <property type="entry name" value="PLA2G12"/>
    <property type="match status" value="1"/>
</dbReference>
<dbReference type="Gene3D" id="1.20.90.10">
    <property type="entry name" value="Phospholipase A2 domain"/>
    <property type="match status" value="1"/>
</dbReference>
<dbReference type="OrthoDB" id="3935740at2759"/>
<sequence>MKANTNATKDADSFSLWSQWFSCFIPTTLAGAILFLIATTIVLSLIPVYLSTRAVPARDIYSSVIGLKYGIPRTLISDLSENTMELQLGSMKNDRVKILEAILQKKFLTSQKFQTLRVNLNQASVQSTSISGNSQIVSNKQLFRARRLASGENIIIYQGRENSTTLDQLQISFQLVRRGTLTKSLTSSALINIFDRIEFNTTTFLSLFGTELEATELLSLAINYHVKDNQIIKLNGVNIFGEKDYTGNVQSIYAIQTDNVIYTILDRKIIRIQSMIEALVFDYDNLVNQYKAVFISQDSSYVIPTVYETPNITFTTSLFDFPMNETVPDIFTGVLVELSNRVSGRWITDATLVMNYFDTEDGNKSVVMLTMGDGRYYAPIPTNDELFDKYFDPKKLFTTTALQSGSCLQLFLAYPIADICSQVPDTGKSFCTQIVQEMTTVIPHVLRVISQRTSSYQWHARVFGQPSNFVADIFLPGQEFVSIPLNTNNRINTVSNARITRNTDSANADNPNPKTLNKFAAQAGGSRGQCNEQTISGSNTPDNRIIDIGKSRTTVKISYQTYTVKDQIDVYYKNQLIFSTGCIGTNGDTTLSLNDNQSTLKVHVIPNCAGDTQTQWYYSIQCPKELICEDNICYCGLNREKPQQIVLPAHNGCGGDGGGVLNTFIDAGGGTWGFRNACNTHDECYDTCGIRKSKCDDDFFQNMRKVCDTYYNFFFPQKYMDCVKWASGYYSAVNKRGTQFFLSAQKSKCTCTAN</sequence>
<dbReference type="SUPFAM" id="SSF48619">
    <property type="entry name" value="Phospholipase A2, PLA2"/>
    <property type="match status" value="1"/>
</dbReference>
<reference evidence="3" key="1">
    <citation type="submission" date="2021-02" db="EMBL/GenBank/DDBJ databases">
        <authorList>
            <person name="Nowell W R."/>
        </authorList>
    </citation>
    <scope>NUCLEOTIDE SEQUENCE</scope>
</reference>
<dbReference type="PANTHER" id="PTHR12824">
    <property type="entry name" value="GROUP XII SECRETORY PHOSPHOLIPASE A2 FAMILY MEMBER"/>
    <property type="match status" value="1"/>
</dbReference>
<gene>
    <name evidence="2" type="ORF">EDS130_LOCUS43493</name>
    <name evidence="3" type="ORF">XAT740_LOCUS50633</name>
</gene>
<dbReference type="GO" id="GO:0050482">
    <property type="term" value="P:arachidonate secretion"/>
    <property type="evidence" value="ECO:0007669"/>
    <property type="project" value="InterPro"/>
</dbReference>
<keyword evidence="4" id="KW-1185">Reference proteome</keyword>
<feature type="transmembrane region" description="Helical" evidence="1">
    <location>
        <begin position="21"/>
        <end position="50"/>
    </location>
</feature>
<protein>
    <submittedName>
        <fullName evidence="3">Uncharacterized protein</fullName>
    </submittedName>
</protein>
<dbReference type="GO" id="GO:0005509">
    <property type="term" value="F:calcium ion binding"/>
    <property type="evidence" value="ECO:0007669"/>
    <property type="project" value="InterPro"/>
</dbReference>
<dbReference type="PANTHER" id="PTHR12824:SF8">
    <property type="entry name" value="GXIVSPLA2, ISOFORM A"/>
    <property type="match status" value="1"/>
</dbReference>
<evidence type="ECO:0000256" key="1">
    <source>
        <dbReference type="SAM" id="Phobius"/>
    </source>
</evidence>
<dbReference type="GO" id="GO:0006644">
    <property type="term" value="P:phospholipid metabolic process"/>
    <property type="evidence" value="ECO:0007669"/>
    <property type="project" value="InterPro"/>
</dbReference>
<dbReference type="EMBL" id="CAJNOJ010000723">
    <property type="protein sequence ID" value="CAF1514882.1"/>
    <property type="molecule type" value="Genomic_DNA"/>
</dbReference>
<accession>A0A816CN34</accession>
<dbReference type="GO" id="GO:0016042">
    <property type="term" value="P:lipid catabolic process"/>
    <property type="evidence" value="ECO:0007669"/>
    <property type="project" value="InterPro"/>
</dbReference>
<dbReference type="GO" id="GO:0005576">
    <property type="term" value="C:extracellular region"/>
    <property type="evidence" value="ECO:0007669"/>
    <property type="project" value="InterPro"/>
</dbReference>
<evidence type="ECO:0000313" key="3">
    <source>
        <dbReference type="EMBL" id="CAF1623898.1"/>
    </source>
</evidence>
<dbReference type="GO" id="GO:0004623">
    <property type="term" value="F:phospholipase A2 activity"/>
    <property type="evidence" value="ECO:0007669"/>
    <property type="project" value="InterPro"/>
</dbReference>
<dbReference type="Proteomes" id="UP000663828">
    <property type="component" value="Unassembled WGS sequence"/>
</dbReference>
<dbReference type="EMBL" id="CAJNOR010007824">
    <property type="protein sequence ID" value="CAF1623898.1"/>
    <property type="molecule type" value="Genomic_DNA"/>
</dbReference>
<dbReference type="AlphaFoldDB" id="A0A816CN34"/>
<name>A0A816CN34_ADIRI</name>
<comment type="caution">
    <text evidence="3">The sequence shown here is derived from an EMBL/GenBank/DDBJ whole genome shotgun (WGS) entry which is preliminary data.</text>
</comment>
<proteinExistence type="predicted"/>
<dbReference type="InterPro" id="IPR036444">
    <property type="entry name" value="PLipase_A2_dom_sf"/>
</dbReference>